<feature type="region of interest" description="Disordered" evidence="1">
    <location>
        <begin position="120"/>
        <end position="150"/>
    </location>
</feature>
<keyword evidence="2" id="KW-0812">Transmembrane</keyword>
<evidence type="ECO:0000256" key="2">
    <source>
        <dbReference type="SAM" id="Phobius"/>
    </source>
</evidence>
<feature type="region of interest" description="Disordered" evidence="1">
    <location>
        <begin position="10"/>
        <end position="39"/>
    </location>
</feature>
<keyword evidence="2" id="KW-0472">Membrane</keyword>
<name>A0A645E4L8_9ZZZZ</name>
<accession>A0A645E4L8</accession>
<sequence length="150" mass="16081">MDVIDIVVTPVPDVTSTPTGPQGTETPTSAPSGSGATSSMPEGVKLPIMVLAGLGLLILLLPPNVKIVYTVIGKDGKPRKKTKWRWVIPPNNKDLKVKVDDATTYEVTLSRILTRSMRGGSLTIEPKNSQPTQTRADVPDKAKGKFTANY</sequence>
<comment type="caution">
    <text evidence="3">The sequence shown here is derived from an EMBL/GenBank/DDBJ whole genome shotgun (WGS) entry which is preliminary data.</text>
</comment>
<feature type="compositionally biased region" description="Polar residues" evidence="1">
    <location>
        <begin position="126"/>
        <end position="135"/>
    </location>
</feature>
<feature type="transmembrane region" description="Helical" evidence="2">
    <location>
        <begin position="48"/>
        <end position="72"/>
    </location>
</feature>
<dbReference type="EMBL" id="VSSQ01042836">
    <property type="protein sequence ID" value="MPM96455.1"/>
    <property type="molecule type" value="Genomic_DNA"/>
</dbReference>
<evidence type="ECO:0000256" key="1">
    <source>
        <dbReference type="SAM" id="MobiDB-lite"/>
    </source>
</evidence>
<gene>
    <name evidence="3" type="ORF">SDC9_143618</name>
</gene>
<evidence type="ECO:0000313" key="3">
    <source>
        <dbReference type="EMBL" id="MPM96455.1"/>
    </source>
</evidence>
<proteinExistence type="predicted"/>
<protein>
    <submittedName>
        <fullName evidence="3">Uncharacterized protein</fullName>
    </submittedName>
</protein>
<dbReference type="AlphaFoldDB" id="A0A645E4L8"/>
<reference evidence="3" key="1">
    <citation type="submission" date="2019-08" db="EMBL/GenBank/DDBJ databases">
        <authorList>
            <person name="Kucharzyk K."/>
            <person name="Murdoch R.W."/>
            <person name="Higgins S."/>
            <person name="Loffler F."/>
        </authorList>
    </citation>
    <scope>NUCLEOTIDE SEQUENCE</scope>
</reference>
<organism evidence="3">
    <name type="scientific">bioreactor metagenome</name>
    <dbReference type="NCBI Taxonomy" id="1076179"/>
    <lineage>
        <taxon>unclassified sequences</taxon>
        <taxon>metagenomes</taxon>
        <taxon>ecological metagenomes</taxon>
    </lineage>
</organism>
<keyword evidence="2" id="KW-1133">Transmembrane helix</keyword>